<dbReference type="Proteomes" id="UP000623307">
    <property type="component" value="Chromosome 1"/>
</dbReference>
<organism evidence="8">
    <name type="scientific">Cupriavidus oxalaticus</name>
    <dbReference type="NCBI Taxonomy" id="96344"/>
    <lineage>
        <taxon>Bacteria</taxon>
        <taxon>Pseudomonadati</taxon>
        <taxon>Pseudomonadota</taxon>
        <taxon>Betaproteobacteria</taxon>
        <taxon>Burkholderiales</taxon>
        <taxon>Burkholderiaceae</taxon>
        <taxon>Cupriavidus</taxon>
    </lineage>
</organism>
<evidence type="ECO:0000256" key="4">
    <source>
        <dbReference type="PROSITE-ProRule" id="PRU00473"/>
    </source>
</evidence>
<dbReference type="SUPFAM" id="SSF103088">
    <property type="entry name" value="OmpA-like"/>
    <property type="match status" value="1"/>
</dbReference>
<dbReference type="InterPro" id="IPR038522">
    <property type="entry name" value="T4/T6SS_DotU_sf"/>
</dbReference>
<dbReference type="Gene3D" id="3.30.1330.60">
    <property type="entry name" value="OmpA-like domain"/>
    <property type="match status" value="1"/>
</dbReference>
<keyword evidence="2 4" id="KW-0472">Membrane</keyword>
<evidence type="ECO:0000313" key="9">
    <source>
        <dbReference type="Proteomes" id="UP000623307"/>
    </source>
</evidence>
<dbReference type="PRINTS" id="PR01021">
    <property type="entry name" value="OMPADOMAIN"/>
</dbReference>
<dbReference type="InterPro" id="IPR017732">
    <property type="entry name" value="T4/T6SS_DotU"/>
</dbReference>
<dbReference type="AlphaFoldDB" id="A0A375GFV4"/>
<sequence>MPGAFGMMTHAAMGHGNHLLRLAQPVIWVLDELTPELDSAARLETLQQAAHTRLANFRQACRAAALPAEDVEAVHYCLCAALDQAGRRVRGRSGACRGAWLRRGLLAAHYGEADRGSRSRALVARLQQRAGAHADALEVIAYLVGRGLADGNGRPPAELVPRLRSAAREIMALQAASRREVQPEVQLEVPPEVPPRVTAPAGAWPLLLAAMAAVLAIVGIAAMVLAARRDAAADALARQVERVARVERLAQALFPAADSLARDIELAFAQQLASASVHADVRGGRLHLVFRDGLSFPPGQANLPPALAEQLDKLADLLDGRADWITVVGHADDSPVARGAYRSNQALSEARAEAVASYLRSISPAQVRAEAVGRGAAQPVADNRTAEGRMRNRRVEVFAGIR</sequence>
<dbReference type="EMBL" id="OGUS01000137">
    <property type="protein sequence ID" value="SPC19695.1"/>
    <property type="molecule type" value="Genomic_DNA"/>
</dbReference>
<reference evidence="8" key="1">
    <citation type="submission" date="2018-01" db="EMBL/GenBank/DDBJ databases">
        <authorList>
            <person name="Clerissi C."/>
        </authorList>
    </citation>
    <scope>NUCLEOTIDE SEQUENCE</scope>
    <source>
        <strain evidence="8">Cupriavidus oxalaticus LMG 2235</strain>
    </source>
</reference>
<keyword evidence="9" id="KW-1185">Reference proteome</keyword>
<feature type="transmembrane region" description="Helical" evidence="5">
    <location>
        <begin position="203"/>
        <end position="226"/>
    </location>
</feature>
<keyword evidence="3" id="KW-0998">Cell outer membrane</keyword>
<gene>
    <name evidence="8" type="ORF">CO2235_MP20106</name>
    <name evidence="7" type="ORF">JTE92_00415</name>
</gene>
<name>A0A375GFV4_9BURK</name>
<dbReference type="InterPro" id="IPR050330">
    <property type="entry name" value="Bact_OuterMem_StrucFunc"/>
</dbReference>
<dbReference type="GO" id="GO:0009279">
    <property type="term" value="C:cell outer membrane"/>
    <property type="evidence" value="ECO:0007669"/>
    <property type="project" value="UniProtKB-SubCell"/>
</dbReference>
<dbReference type="Proteomes" id="UP000256862">
    <property type="component" value="Plasmid CO2235_mp"/>
</dbReference>
<evidence type="ECO:0000313" key="8">
    <source>
        <dbReference type="EMBL" id="SPC19695.1"/>
    </source>
</evidence>
<evidence type="ECO:0000256" key="2">
    <source>
        <dbReference type="ARBA" id="ARBA00023136"/>
    </source>
</evidence>
<dbReference type="Gene3D" id="1.25.40.590">
    <property type="entry name" value="Type IV / VI secretion system, DotU"/>
    <property type="match status" value="1"/>
</dbReference>
<dbReference type="PANTHER" id="PTHR30329">
    <property type="entry name" value="STATOR ELEMENT OF FLAGELLAR MOTOR COMPLEX"/>
    <property type="match status" value="1"/>
</dbReference>
<dbReference type="InterPro" id="IPR036737">
    <property type="entry name" value="OmpA-like_sf"/>
</dbReference>
<keyword evidence="5" id="KW-1133">Transmembrane helix</keyword>
<evidence type="ECO:0000259" key="6">
    <source>
        <dbReference type="PROSITE" id="PS51123"/>
    </source>
</evidence>
<accession>A0A375GFV4</accession>
<evidence type="ECO:0000256" key="1">
    <source>
        <dbReference type="ARBA" id="ARBA00004442"/>
    </source>
</evidence>
<proteinExistence type="predicted"/>
<dbReference type="CDD" id="cd07185">
    <property type="entry name" value="OmpA_C-like"/>
    <property type="match status" value="1"/>
</dbReference>
<dbReference type="PANTHER" id="PTHR30329:SF21">
    <property type="entry name" value="LIPOPROTEIN YIAD-RELATED"/>
    <property type="match status" value="1"/>
</dbReference>
<dbReference type="RefSeq" id="WP_063237723.1">
    <property type="nucleotide sequence ID" value="NZ_CP069809.1"/>
</dbReference>
<keyword evidence="5" id="KW-0812">Transmembrane</keyword>
<dbReference type="PRINTS" id="PR01023">
    <property type="entry name" value="NAFLGMOTY"/>
</dbReference>
<feature type="domain" description="OmpA-like" evidence="6">
    <location>
        <begin position="283"/>
        <end position="402"/>
    </location>
</feature>
<dbReference type="EMBL" id="CP069811">
    <property type="protein sequence ID" value="QRQ91454.1"/>
    <property type="molecule type" value="Genomic_DNA"/>
</dbReference>
<dbReference type="Pfam" id="PF09850">
    <property type="entry name" value="DotU"/>
    <property type="match status" value="1"/>
</dbReference>
<dbReference type="OrthoDB" id="9782229at2"/>
<dbReference type="InterPro" id="IPR006665">
    <property type="entry name" value="OmpA-like"/>
</dbReference>
<dbReference type="GeneID" id="303487953"/>
<reference evidence="7 9" key="2">
    <citation type="submission" date="2021-02" db="EMBL/GenBank/DDBJ databases">
        <title>Complete Genome Sequence of Cupriavidus oxalaticus Strain Ox1, a Soil Oxalate-Degrading Species.</title>
        <authorList>
            <person name="Palmieri F."/>
            <person name="Udriet P."/>
            <person name="Deuasquier M."/>
            <person name="Beaudoing E."/>
            <person name="Johnson S.L."/>
            <person name="Davenport K.W."/>
            <person name="Chain P.S."/>
            <person name="Bindschedler S."/>
            <person name="Junier P."/>
        </authorList>
    </citation>
    <scope>NUCLEOTIDE SEQUENCE [LARGE SCALE GENOMIC DNA]</scope>
    <source>
        <strain evidence="7 9">Ox1</strain>
    </source>
</reference>
<comment type="subcellular location">
    <subcellularLocation>
        <location evidence="1">Cell outer membrane</location>
    </subcellularLocation>
</comment>
<evidence type="ECO:0000313" key="7">
    <source>
        <dbReference type="EMBL" id="QRQ91454.1"/>
    </source>
</evidence>
<protein>
    <submittedName>
        <fullName evidence="7">DotU family type IV/VI secretion system protein</fullName>
    </submittedName>
    <submittedName>
        <fullName evidence="8">OmpA/MotB domain protein</fullName>
    </submittedName>
</protein>
<evidence type="ECO:0000256" key="3">
    <source>
        <dbReference type="ARBA" id="ARBA00023237"/>
    </source>
</evidence>
<dbReference type="PROSITE" id="PS51123">
    <property type="entry name" value="OMPA_2"/>
    <property type="match status" value="1"/>
</dbReference>
<dbReference type="Pfam" id="PF00691">
    <property type="entry name" value="OmpA"/>
    <property type="match status" value="1"/>
</dbReference>
<dbReference type="InterPro" id="IPR006664">
    <property type="entry name" value="OMP_bac"/>
</dbReference>
<evidence type="ECO:0000256" key="5">
    <source>
        <dbReference type="SAM" id="Phobius"/>
    </source>
</evidence>